<dbReference type="GO" id="GO:0005886">
    <property type="term" value="C:plasma membrane"/>
    <property type="evidence" value="ECO:0007669"/>
    <property type="project" value="TreeGrafter"/>
</dbReference>
<dbReference type="AlphaFoldDB" id="A0A4R8W2Q8"/>
<dbReference type="PANTHER" id="PTHR39428:SF3">
    <property type="entry name" value="DEAZAFLAVIN-DEPENDENT NITROREDUCTASE"/>
    <property type="match status" value="1"/>
</dbReference>
<comment type="similarity">
    <text evidence="1">Belongs to the F420H(2)-dependent quinone reductase family.</text>
</comment>
<sequence length="165" mass="18515">MTTPSRGNGTTERTPRLPPRWFVVLAWKVHRALFRVTGGRGLWRARPQRWGALRLTTTGRRSGQDRSVIVGYLEDGPNLVTLAMNGWGEAEPAWWLNLQAHPGCRVQLADGSRDVIAHAASGAERSRLWDRWRSVDKDLDGFARRRPAETAVVVLEPAPTSSREL</sequence>
<evidence type="ECO:0000313" key="4">
    <source>
        <dbReference type="Proteomes" id="UP000297907"/>
    </source>
</evidence>
<comment type="catalytic activity">
    <reaction evidence="2">
        <text>oxidized coenzyme F420-(gamma-L-Glu)(n) + a quinol + H(+) = reduced coenzyme F420-(gamma-L-Glu)(n) + a quinone</text>
        <dbReference type="Rhea" id="RHEA:39663"/>
        <dbReference type="Rhea" id="RHEA-COMP:12939"/>
        <dbReference type="Rhea" id="RHEA-COMP:14378"/>
        <dbReference type="ChEBI" id="CHEBI:15378"/>
        <dbReference type="ChEBI" id="CHEBI:24646"/>
        <dbReference type="ChEBI" id="CHEBI:132124"/>
        <dbReference type="ChEBI" id="CHEBI:133980"/>
        <dbReference type="ChEBI" id="CHEBI:139511"/>
    </reaction>
</comment>
<proteinExistence type="inferred from homology"/>
<dbReference type="Proteomes" id="UP000297907">
    <property type="component" value="Unassembled WGS sequence"/>
</dbReference>
<dbReference type="OrthoDB" id="8225825at2"/>
<evidence type="ECO:0000256" key="2">
    <source>
        <dbReference type="ARBA" id="ARBA00049106"/>
    </source>
</evidence>
<dbReference type="GO" id="GO:0070967">
    <property type="term" value="F:coenzyme F420 binding"/>
    <property type="evidence" value="ECO:0007669"/>
    <property type="project" value="TreeGrafter"/>
</dbReference>
<dbReference type="GO" id="GO:0016491">
    <property type="term" value="F:oxidoreductase activity"/>
    <property type="evidence" value="ECO:0007669"/>
    <property type="project" value="InterPro"/>
</dbReference>
<dbReference type="EMBL" id="SOFL01000039">
    <property type="protein sequence ID" value="TFC00650.1"/>
    <property type="molecule type" value="Genomic_DNA"/>
</dbReference>
<reference evidence="3 4" key="1">
    <citation type="submission" date="2019-03" db="EMBL/GenBank/DDBJ databases">
        <title>Genomics of glacier-inhabiting Cryobacterium strains.</title>
        <authorList>
            <person name="Liu Q."/>
            <person name="Xin Y.-H."/>
        </authorList>
    </citation>
    <scope>NUCLEOTIDE SEQUENCE [LARGE SCALE GENOMIC DNA]</scope>
    <source>
        <strain evidence="3 4">RHLS22-1</strain>
    </source>
</reference>
<protein>
    <submittedName>
        <fullName evidence="3">Nitroreductase family deazaflavin-dependent oxidoreductase</fullName>
    </submittedName>
</protein>
<organism evidence="3 4">
    <name type="scientific">Cryobacterium adonitolivorans</name>
    <dbReference type="NCBI Taxonomy" id="1259189"/>
    <lineage>
        <taxon>Bacteria</taxon>
        <taxon>Bacillati</taxon>
        <taxon>Actinomycetota</taxon>
        <taxon>Actinomycetes</taxon>
        <taxon>Micrococcales</taxon>
        <taxon>Microbacteriaceae</taxon>
        <taxon>Cryobacterium</taxon>
    </lineage>
</organism>
<dbReference type="Gene3D" id="2.30.110.10">
    <property type="entry name" value="Electron Transport, Fmn-binding Protein, Chain A"/>
    <property type="match status" value="1"/>
</dbReference>
<comment type="caution">
    <text evidence="3">The sequence shown here is derived from an EMBL/GenBank/DDBJ whole genome shotgun (WGS) entry which is preliminary data.</text>
</comment>
<keyword evidence="4" id="KW-1185">Reference proteome</keyword>
<dbReference type="NCBIfam" id="TIGR00026">
    <property type="entry name" value="hi_GC_TIGR00026"/>
    <property type="match status" value="1"/>
</dbReference>
<dbReference type="Pfam" id="PF04075">
    <property type="entry name" value="F420H2_quin_red"/>
    <property type="match status" value="1"/>
</dbReference>
<name>A0A4R8W2Q8_9MICO</name>
<accession>A0A4R8W2Q8</accession>
<evidence type="ECO:0000313" key="3">
    <source>
        <dbReference type="EMBL" id="TFC00650.1"/>
    </source>
</evidence>
<gene>
    <name evidence="3" type="ORF">E3O42_12130</name>
</gene>
<dbReference type="InterPro" id="IPR012349">
    <property type="entry name" value="Split_barrel_FMN-bd"/>
</dbReference>
<dbReference type="RefSeq" id="WP_134454189.1">
    <property type="nucleotide sequence ID" value="NZ_SOFL01000039.1"/>
</dbReference>
<evidence type="ECO:0000256" key="1">
    <source>
        <dbReference type="ARBA" id="ARBA00008710"/>
    </source>
</evidence>
<dbReference type="PANTHER" id="PTHR39428">
    <property type="entry name" value="F420H(2)-DEPENDENT QUINONE REDUCTASE RV1261C"/>
    <property type="match status" value="1"/>
</dbReference>
<dbReference type="InterPro" id="IPR004378">
    <property type="entry name" value="F420H2_quin_Rdtase"/>
</dbReference>